<evidence type="ECO:0000313" key="2">
    <source>
        <dbReference type="Proteomes" id="UP000309174"/>
    </source>
</evidence>
<accession>A0A5C4JGF0</accession>
<reference evidence="1 2" key="1">
    <citation type="submission" date="2019-05" db="EMBL/GenBank/DDBJ databases">
        <title>Draft genome sequence of Actinomadura sp. 14C53.</title>
        <authorList>
            <person name="Saricaoglu S."/>
            <person name="Isik K."/>
        </authorList>
    </citation>
    <scope>NUCLEOTIDE SEQUENCE [LARGE SCALE GENOMIC DNA]</scope>
    <source>
        <strain evidence="1 2">14C53</strain>
    </source>
</reference>
<dbReference type="EMBL" id="VCKW01000025">
    <property type="protein sequence ID" value="TMR05006.1"/>
    <property type="molecule type" value="Genomic_DNA"/>
</dbReference>
<dbReference type="GO" id="GO:0070573">
    <property type="term" value="F:metallodipeptidase activity"/>
    <property type="evidence" value="ECO:0007669"/>
    <property type="project" value="InterPro"/>
</dbReference>
<keyword evidence="2" id="KW-1185">Reference proteome</keyword>
<dbReference type="PANTHER" id="PTHR10443:SF12">
    <property type="entry name" value="DIPEPTIDASE"/>
    <property type="match status" value="1"/>
</dbReference>
<dbReference type="AlphaFoldDB" id="A0A5C4JGF0"/>
<dbReference type="PROSITE" id="PS51365">
    <property type="entry name" value="RENAL_DIPEPTIDASE_2"/>
    <property type="match status" value="1"/>
</dbReference>
<evidence type="ECO:0000313" key="1">
    <source>
        <dbReference type="EMBL" id="TMR05006.1"/>
    </source>
</evidence>
<dbReference type="Proteomes" id="UP000309174">
    <property type="component" value="Unassembled WGS sequence"/>
</dbReference>
<dbReference type="GO" id="GO:0006508">
    <property type="term" value="P:proteolysis"/>
    <property type="evidence" value="ECO:0007669"/>
    <property type="project" value="InterPro"/>
</dbReference>
<dbReference type="InterPro" id="IPR032466">
    <property type="entry name" value="Metal_Hydrolase"/>
</dbReference>
<proteinExistence type="predicted"/>
<organism evidence="1 2">
    <name type="scientific">Actinomadura soli</name>
    <dbReference type="NCBI Taxonomy" id="2508997"/>
    <lineage>
        <taxon>Bacteria</taxon>
        <taxon>Bacillati</taxon>
        <taxon>Actinomycetota</taxon>
        <taxon>Actinomycetes</taxon>
        <taxon>Streptosporangiales</taxon>
        <taxon>Thermomonosporaceae</taxon>
        <taxon>Actinomadura</taxon>
    </lineage>
</organism>
<dbReference type="Gene3D" id="3.20.20.140">
    <property type="entry name" value="Metal-dependent hydrolases"/>
    <property type="match status" value="1"/>
</dbReference>
<dbReference type="OrthoDB" id="9804920at2"/>
<dbReference type="RefSeq" id="WP_138644291.1">
    <property type="nucleotide sequence ID" value="NZ_VCKW01000025.1"/>
</dbReference>
<protein>
    <submittedName>
        <fullName evidence="1">Diguanylate cyclase</fullName>
    </submittedName>
</protein>
<dbReference type="PANTHER" id="PTHR10443">
    <property type="entry name" value="MICROSOMAL DIPEPTIDASE"/>
    <property type="match status" value="1"/>
</dbReference>
<dbReference type="InterPro" id="IPR008257">
    <property type="entry name" value="Pept_M19"/>
</dbReference>
<dbReference type="Pfam" id="PF01244">
    <property type="entry name" value="Peptidase_M19"/>
    <property type="match status" value="1"/>
</dbReference>
<gene>
    <name evidence="1" type="ORF">ETD83_07310</name>
</gene>
<comment type="caution">
    <text evidence="1">The sequence shown here is derived from an EMBL/GenBank/DDBJ whole genome shotgun (WGS) entry which is preliminary data.</text>
</comment>
<name>A0A5C4JGF0_9ACTN</name>
<sequence length="406" mass="44812">MTAAGLPYRAPRHEGYRSFSYLDEGADYETFDLAPELDRLPAHDLGLTPEQDERRQALINDNVIISLHDHPTRHAQNLDQALDYIRTGRQHTAYEGLSRSGLTAVFDNLLGGTCCVTSRSGWKWDDVLYDLGMRLSDIAHQDYVRVAHRVSDIEEAHRRGGLAMVMGLECSTPIENELDRLDILYGFGIRQMGIAYSESNALGSGLKEAGDGGLTVFGRRAVERMNKLGIVIDVSHSGDRTSLDTIEASERPVLITHAGARALWPIPRLKPDDVLRACAESGGVLGLEAAPHTTISPDHPVHTLDSVMDHFMYCVELMGIDHVAFGPDTMYGDHVGSHRVFAANFGVHQATGTPDHPTVDHVAGLENPSECFHNIVGWLVREGWSDEDILKVTGGNVMRVLRTIWH</sequence>
<dbReference type="SUPFAM" id="SSF51556">
    <property type="entry name" value="Metallo-dependent hydrolases"/>
    <property type="match status" value="1"/>
</dbReference>